<reference evidence="1 2" key="1">
    <citation type="submission" date="2016-10" db="EMBL/GenBank/DDBJ databases">
        <authorList>
            <person name="de Groot N.N."/>
        </authorList>
    </citation>
    <scope>NUCLEOTIDE SEQUENCE [LARGE SCALE GENOMIC DNA]</scope>
    <source>
        <strain evidence="1 2">DSM 19033</strain>
    </source>
</reference>
<name>A0A1H4HGQ7_9SPHI</name>
<evidence type="ECO:0000313" key="1">
    <source>
        <dbReference type="EMBL" id="SEB20993.1"/>
    </source>
</evidence>
<dbReference type="AlphaFoldDB" id="A0A1H4HGQ7"/>
<sequence length="79" mass="9108">MHTICEAIKIHNENMAVLVETEDYAERTLERFDVLERHIKEYLIIKYKTTDCIATKSTTKDTKSATTLQISNSNFVSLV</sequence>
<dbReference type="Proteomes" id="UP000198850">
    <property type="component" value="Unassembled WGS sequence"/>
</dbReference>
<dbReference type="STRING" id="425514.SAMN05443550_11826"/>
<accession>A0A1H4HGQ7</accession>
<dbReference type="EMBL" id="FNRA01000018">
    <property type="protein sequence ID" value="SEB20993.1"/>
    <property type="molecule type" value="Genomic_DNA"/>
</dbReference>
<dbReference type="OrthoDB" id="892893at2"/>
<organism evidence="1 2">
    <name type="scientific">Pedobacter hartonius</name>
    <dbReference type="NCBI Taxonomy" id="425514"/>
    <lineage>
        <taxon>Bacteria</taxon>
        <taxon>Pseudomonadati</taxon>
        <taxon>Bacteroidota</taxon>
        <taxon>Sphingobacteriia</taxon>
        <taxon>Sphingobacteriales</taxon>
        <taxon>Sphingobacteriaceae</taxon>
        <taxon>Pedobacter</taxon>
    </lineage>
</organism>
<dbReference type="RefSeq" id="WP_090559999.1">
    <property type="nucleotide sequence ID" value="NZ_FNRA01000018.1"/>
</dbReference>
<proteinExistence type="predicted"/>
<gene>
    <name evidence="1" type="ORF">SAMN05443550_11826</name>
</gene>
<keyword evidence="2" id="KW-1185">Reference proteome</keyword>
<evidence type="ECO:0000313" key="2">
    <source>
        <dbReference type="Proteomes" id="UP000198850"/>
    </source>
</evidence>
<protein>
    <submittedName>
        <fullName evidence="1">Uncharacterized protein</fullName>
    </submittedName>
</protein>